<dbReference type="AlphaFoldDB" id="A0A9W5UU01"/>
<feature type="region of interest" description="Disordered" evidence="1">
    <location>
        <begin position="1"/>
        <end position="86"/>
    </location>
</feature>
<organism evidence="2 3">
    <name type="scientific">Micromonospora sediminimaris</name>
    <dbReference type="NCBI Taxonomy" id="547162"/>
    <lineage>
        <taxon>Bacteria</taxon>
        <taxon>Bacillati</taxon>
        <taxon>Actinomycetota</taxon>
        <taxon>Actinomycetes</taxon>
        <taxon>Micromonosporales</taxon>
        <taxon>Micromonosporaceae</taxon>
        <taxon>Micromonospora</taxon>
    </lineage>
</organism>
<feature type="compositionally biased region" description="Polar residues" evidence="1">
    <location>
        <begin position="119"/>
        <end position="144"/>
    </location>
</feature>
<dbReference type="EMBL" id="BOPD01000026">
    <property type="protein sequence ID" value="GIJ35026.1"/>
    <property type="molecule type" value="Genomic_DNA"/>
</dbReference>
<evidence type="ECO:0000256" key="1">
    <source>
        <dbReference type="SAM" id="MobiDB-lite"/>
    </source>
</evidence>
<feature type="region of interest" description="Disordered" evidence="1">
    <location>
        <begin position="106"/>
        <end position="144"/>
    </location>
</feature>
<protein>
    <submittedName>
        <fullName evidence="2">Uncharacterized protein</fullName>
    </submittedName>
</protein>
<reference evidence="2" key="1">
    <citation type="submission" date="2021-01" db="EMBL/GenBank/DDBJ databases">
        <title>Whole genome shotgun sequence of Verrucosispora sediminis NBRC 107745.</title>
        <authorList>
            <person name="Komaki H."/>
            <person name="Tamura T."/>
        </authorList>
    </citation>
    <scope>NUCLEOTIDE SEQUENCE</scope>
    <source>
        <strain evidence="2">NBRC 107745</strain>
    </source>
</reference>
<comment type="caution">
    <text evidence="2">The sequence shown here is derived from an EMBL/GenBank/DDBJ whole genome shotgun (WGS) entry which is preliminary data.</text>
</comment>
<evidence type="ECO:0000313" key="2">
    <source>
        <dbReference type="EMBL" id="GIJ35026.1"/>
    </source>
</evidence>
<sequence length="144" mass="15022">MRGPSGSPGQQQPTATRAGRTVGQPAASWVGPLNPTSCLESGLVQPNRGLAPPNGVRQRTQQAMPRPALGIQPIGRVDSAGDTASLQARAPGGALCRVDCVHPVRQQETRPLPLLDKNLVNSGQQGIELNQQPAPSTRVNSGRS</sequence>
<gene>
    <name evidence="2" type="ORF">Vse01_41740</name>
</gene>
<proteinExistence type="predicted"/>
<dbReference type="Proteomes" id="UP000607311">
    <property type="component" value="Unassembled WGS sequence"/>
</dbReference>
<evidence type="ECO:0000313" key="3">
    <source>
        <dbReference type="Proteomes" id="UP000607311"/>
    </source>
</evidence>
<accession>A0A9W5UU01</accession>
<name>A0A9W5UU01_9ACTN</name>
<keyword evidence="3" id="KW-1185">Reference proteome</keyword>